<feature type="transmembrane region" description="Helical" evidence="6">
    <location>
        <begin position="65"/>
        <end position="84"/>
    </location>
</feature>
<evidence type="ECO:0008006" key="9">
    <source>
        <dbReference type="Google" id="ProtNLM"/>
    </source>
</evidence>
<evidence type="ECO:0000256" key="3">
    <source>
        <dbReference type="ARBA" id="ARBA00022989"/>
    </source>
</evidence>
<feature type="transmembrane region" description="Helical" evidence="6">
    <location>
        <begin position="31"/>
        <end position="53"/>
    </location>
</feature>
<evidence type="ECO:0000256" key="4">
    <source>
        <dbReference type="ARBA" id="ARBA00023136"/>
    </source>
</evidence>
<evidence type="ECO:0000313" key="8">
    <source>
        <dbReference type="Proteomes" id="UP001500167"/>
    </source>
</evidence>
<feature type="region of interest" description="Disordered" evidence="5">
    <location>
        <begin position="254"/>
        <end position="277"/>
    </location>
</feature>
<reference evidence="8" key="1">
    <citation type="journal article" date="2019" name="Int. J. Syst. Evol. Microbiol.">
        <title>The Global Catalogue of Microorganisms (GCM) 10K type strain sequencing project: providing services to taxonomists for standard genome sequencing and annotation.</title>
        <authorList>
            <consortium name="The Broad Institute Genomics Platform"/>
            <consortium name="The Broad Institute Genome Sequencing Center for Infectious Disease"/>
            <person name="Wu L."/>
            <person name="Ma J."/>
        </authorList>
    </citation>
    <scope>NUCLEOTIDE SEQUENCE [LARGE SCALE GENOMIC DNA]</scope>
    <source>
        <strain evidence="8">JCM 16722</strain>
    </source>
</reference>
<evidence type="ECO:0000256" key="6">
    <source>
        <dbReference type="SAM" id="Phobius"/>
    </source>
</evidence>
<keyword evidence="3 6" id="KW-1133">Transmembrane helix</keyword>
<keyword evidence="4 6" id="KW-0472">Membrane</keyword>
<comment type="caution">
    <text evidence="7">The sequence shown here is derived from an EMBL/GenBank/DDBJ whole genome shotgun (WGS) entry which is preliminary data.</text>
</comment>
<proteinExistence type="predicted"/>
<protein>
    <recommendedName>
        <fullName evidence="9">Zinc/iron permease</fullName>
    </recommendedName>
</protein>
<organism evidence="7 8">
    <name type="scientific">Sphingobacterium ginsenosidimutans</name>
    <dbReference type="NCBI Taxonomy" id="687845"/>
    <lineage>
        <taxon>Bacteria</taxon>
        <taxon>Pseudomonadati</taxon>
        <taxon>Bacteroidota</taxon>
        <taxon>Sphingobacteriia</taxon>
        <taxon>Sphingobacteriales</taxon>
        <taxon>Sphingobacteriaceae</taxon>
        <taxon>Sphingobacterium</taxon>
    </lineage>
</organism>
<feature type="transmembrane region" description="Helical" evidence="6">
    <location>
        <begin position="197"/>
        <end position="217"/>
    </location>
</feature>
<dbReference type="EMBL" id="BAAAZK010000002">
    <property type="protein sequence ID" value="GAA4173175.1"/>
    <property type="molecule type" value="Genomic_DNA"/>
</dbReference>
<dbReference type="PANTHER" id="PTHR11040:SF44">
    <property type="entry name" value="PROTEIN ZNTC-RELATED"/>
    <property type="match status" value="1"/>
</dbReference>
<feature type="transmembrane region" description="Helical" evidence="6">
    <location>
        <begin position="132"/>
        <end position="152"/>
    </location>
</feature>
<comment type="subcellular location">
    <subcellularLocation>
        <location evidence="1">Membrane</location>
        <topology evidence="1">Multi-pass membrane protein</topology>
    </subcellularLocation>
</comment>
<evidence type="ECO:0000256" key="5">
    <source>
        <dbReference type="SAM" id="MobiDB-lite"/>
    </source>
</evidence>
<gene>
    <name evidence="7" type="ORF">GCM10022218_15930</name>
</gene>
<dbReference type="Pfam" id="PF02535">
    <property type="entry name" value="Zip"/>
    <property type="match status" value="1"/>
</dbReference>
<keyword evidence="8" id="KW-1185">Reference proteome</keyword>
<feature type="transmembrane region" description="Helical" evidence="6">
    <location>
        <begin position="6"/>
        <end position="24"/>
    </location>
</feature>
<keyword evidence="2 6" id="KW-0812">Transmembrane</keyword>
<evidence type="ECO:0000256" key="1">
    <source>
        <dbReference type="ARBA" id="ARBA00004141"/>
    </source>
</evidence>
<feature type="transmembrane region" description="Helical" evidence="6">
    <location>
        <begin position="159"/>
        <end position="177"/>
    </location>
</feature>
<accession>A0ABP7ZY18</accession>
<evidence type="ECO:0000313" key="7">
    <source>
        <dbReference type="EMBL" id="GAA4173175.1"/>
    </source>
</evidence>
<dbReference type="InterPro" id="IPR003689">
    <property type="entry name" value="ZIP"/>
</dbReference>
<evidence type="ECO:0000256" key="2">
    <source>
        <dbReference type="ARBA" id="ARBA00022692"/>
    </source>
</evidence>
<sequence length="277" mass="30365">MNSILLILILFVPAFASGIAVFFVQKKGTNFLKLILSFSGAYLFSITVLHLIPHVYQSTNTSPEILGIYVLGGFLFQLFLEQFSQGIEHGHIHAENEHGHHSHSFPIGIMFSLCLHAFLEGMPLAATHQTELALGISIHHIPAAFALGSILISTHLKKNTIIITLALFAAMTPFGFLLSKAISAGEVGNIQQYFDKIMAVVIGIFLHISTTILFESGSIDHHKFNKKKMIAVIAGVAIALASFAFVGEHDHAHGHNGGNQELHDHDHHDHDHHDHAH</sequence>
<dbReference type="PANTHER" id="PTHR11040">
    <property type="entry name" value="ZINC/IRON TRANSPORTER"/>
    <property type="match status" value="1"/>
</dbReference>
<dbReference type="Proteomes" id="UP001500167">
    <property type="component" value="Unassembled WGS sequence"/>
</dbReference>
<feature type="transmembrane region" description="Helical" evidence="6">
    <location>
        <begin position="105"/>
        <end position="126"/>
    </location>
</feature>
<feature type="transmembrane region" description="Helical" evidence="6">
    <location>
        <begin position="229"/>
        <end position="247"/>
    </location>
</feature>
<dbReference type="RefSeq" id="WP_346085391.1">
    <property type="nucleotide sequence ID" value="NZ_BAAAZK010000002.1"/>
</dbReference>
<name>A0ABP7ZY18_9SPHI</name>
<feature type="compositionally biased region" description="Basic and acidic residues" evidence="5">
    <location>
        <begin position="261"/>
        <end position="277"/>
    </location>
</feature>